<keyword evidence="1" id="KW-0472">Membrane</keyword>
<accession>A0AAV9IT53</accession>
<sequence>MWIAGVAPVRRGKWRGVRNVMMRTDSGDLPGKARMFRALLVSVPLALAGGLEDAPALMPHALQTPAAVPSTVERSIEGKDKNGAAYLVGPAVAWAEEMLGEATLVQTGSHISSEAGILPNESANQAERMLRDLEAAKGFGVHVFVVRQVSPGMQPIDVAKETYESAGYGPKDVVVVLNAKTARGGVFAGAEARALLSEDVAKSIAEETFLFRAREEKFGAALVDVADRVTKILSGSEDPGPPRLKERKMQATYRKKEETKKERKKYVAVVLTLLVISVVAPMVQYFWYLRR</sequence>
<proteinExistence type="predicted"/>
<name>A0AAV9IT53_CYACA</name>
<dbReference type="Pfam" id="PF04536">
    <property type="entry name" value="TPM_phosphatase"/>
    <property type="match status" value="1"/>
</dbReference>
<reference evidence="3 4" key="1">
    <citation type="submission" date="2022-07" db="EMBL/GenBank/DDBJ databases">
        <title>Genome-wide signatures of adaptation to extreme environments.</title>
        <authorList>
            <person name="Cho C.H."/>
            <person name="Yoon H.S."/>
        </authorList>
    </citation>
    <scope>NUCLEOTIDE SEQUENCE [LARGE SCALE GENOMIC DNA]</scope>
    <source>
        <strain evidence="3 4">DBV 063 E5</strain>
    </source>
</reference>
<evidence type="ECO:0000313" key="4">
    <source>
        <dbReference type="Proteomes" id="UP001301350"/>
    </source>
</evidence>
<dbReference type="AlphaFoldDB" id="A0AAV9IT53"/>
<keyword evidence="4" id="KW-1185">Reference proteome</keyword>
<evidence type="ECO:0000259" key="2">
    <source>
        <dbReference type="Pfam" id="PF04536"/>
    </source>
</evidence>
<dbReference type="PANTHER" id="PTHR30373:SF2">
    <property type="entry name" value="UPF0603 PROTEIN YGCG"/>
    <property type="match status" value="1"/>
</dbReference>
<evidence type="ECO:0000256" key="1">
    <source>
        <dbReference type="SAM" id="Phobius"/>
    </source>
</evidence>
<dbReference type="Proteomes" id="UP001301350">
    <property type="component" value="Unassembled WGS sequence"/>
</dbReference>
<feature type="domain" description="TPM" evidence="2">
    <location>
        <begin position="113"/>
        <end position="231"/>
    </location>
</feature>
<protein>
    <recommendedName>
        <fullName evidence="2">TPM domain-containing protein</fullName>
    </recommendedName>
</protein>
<evidence type="ECO:0000313" key="3">
    <source>
        <dbReference type="EMBL" id="KAK4535356.1"/>
    </source>
</evidence>
<keyword evidence="1" id="KW-0812">Transmembrane</keyword>
<dbReference type="EMBL" id="JANCYW010000004">
    <property type="protein sequence ID" value="KAK4535356.1"/>
    <property type="molecule type" value="Genomic_DNA"/>
</dbReference>
<dbReference type="InterPro" id="IPR007621">
    <property type="entry name" value="TPM_dom"/>
</dbReference>
<organism evidence="3 4">
    <name type="scientific">Cyanidium caldarium</name>
    <name type="common">Red alga</name>
    <dbReference type="NCBI Taxonomy" id="2771"/>
    <lineage>
        <taxon>Eukaryota</taxon>
        <taxon>Rhodophyta</taxon>
        <taxon>Bangiophyceae</taxon>
        <taxon>Cyanidiales</taxon>
        <taxon>Cyanidiaceae</taxon>
        <taxon>Cyanidium</taxon>
    </lineage>
</organism>
<dbReference type="Gene3D" id="3.10.310.50">
    <property type="match status" value="1"/>
</dbReference>
<comment type="caution">
    <text evidence="3">The sequence shown here is derived from an EMBL/GenBank/DDBJ whole genome shotgun (WGS) entry which is preliminary data.</text>
</comment>
<gene>
    <name evidence="3" type="ORF">CDCA_CDCA04G1381</name>
</gene>
<dbReference type="PANTHER" id="PTHR30373">
    <property type="entry name" value="UPF0603 PROTEIN YGCG"/>
    <property type="match status" value="1"/>
</dbReference>
<feature type="transmembrane region" description="Helical" evidence="1">
    <location>
        <begin position="266"/>
        <end position="288"/>
    </location>
</feature>
<keyword evidence="1" id="KW-1133">Transmembrane helix</keyword>